<feature type="domain" description="N-acetyltransferase" evidence="3">
    <location>
        <begin position="1"/>
        <end position="140"/>
    </location>
</feature>
<dbReference type="SUPFAM" id="SSF52374">
    <property type="entry name" value="Nucleotidylyl transferase"/>
    <property type="match status" value="1"/>
</dbReference>
<keyword evidence="5" id="KW-1185">Reference proteome</keyword>
<dbReference type="InterPro" id="IPR014729">
    <property type="entry name" value="Rossmann-like_a/b/a_fold"/>
</dbReference>
<dbReference type="GO" id="GO:0016747">
    <property type="term" value="F:acyltransferase activity, transferring groups other than amino-acyl groups"/>
    <property type="evidence" value="ECO:0007669"/>
    <property type="project" value="InterPro"/>
</dbReference>
<comment type="caution">
    <text evidence="4">The sequence shown here is derived from an EMBL/GenBank/DDBJ whole genome shotgun (WGS) entry which is preliminary data.</text>
</comment>
<dbReference type="InterPro" id="IPR013166">
    <property type="entry name" value="Citrate_lyase_ligase_C"/>
</dbReference>
<dbReference type="InterPro" id="IPR000182">
    <property type="entry name" value="GNAT_dom"/>
</dbReference>
<dbReference type="RefSeq" id="WP_006503351.1">
    <property type="nucleotide sequence ID" value="NZ_BAGZ01000016.1"/>
</dbReference>
<dbReference type="EMBL" id="BAGZ01000016">
    <property type="protein sequence ID" value="GAB78595.1"/>
    <property type="molecule type" value="Genomic_DNA"/>
</dbReference>
<dbReference type="PIRSF" id="PIRSF005751">
    <property type="entry name" value="Acet_citr_lig"/>
    <property type="match status" value="1"/>
</dbReference>
<name>K6VTE2_9MICO</name>
<dbReference type="SUPFAM" id="SSF55729">
    <property type="entry name" value="Acyl-CoA N-acyltransferases (Nat)"/>
    <property type="match status" value="1"/>
</dbReference>
<keyword evidence="4" id="KW-0456">Lyase</keyword>
<dbReference type="GO" id="GO:0016829">
    <property type="term" value="F:lyase activity"/>
    <property type="evidence" value="ECO:0007669"/>
    <property type="project" value="UniProtKB-KW"/>
</dbReference>
<keyword evidence="2" id="KW-0067">ATP-binding</keyword>
<dbReference type="Pfam" id="PF00583">
    <property type="entry name" value="Acetyltransf_1"/>
    <property type="match status" value="1"/>
</dbReference>
<evidence type="ECO:0000256" key="2">
    <source>
        <dbReference type="ARBA" id="ARBA00022840"/>
    </source>
</evidence>
<dbReference type="PROSITE" id="PS51186">
    <property type="entry name" value="GNAT"/>
    <property type="match status" value="1"/>
</dbReference>
<protein>
    <submittedName>
        <fullName evidence="4">Citrate lyase ligase</fullName>
    </submittedName>
</protein>
<dbReference type="Gene3D" id="3.40.630.30">
    <property type="match status" value="1"/>
</dbReference>
<sequence>MDETDLDDITYDTVVPTLQPGAMAHIRDLLADRGLDHDPSVDIFCVARSHEEIIACGGLSGNVIKCVAVRDRYHGVGVLEHLVTELTYAALDRGVSHLFLYTKPANEQAFLGCGFHTVVQVPDTVVLMENSPFGISKWTEELSFYRREQPRVGACVVNCNPFTLGHQYLLQQAAADCDYLHVFVVSEDASFFSYRNRLALVRAGVALLPERDRIHVHPGSEYLVSKATFPTYFIKDTGIIDMAATAVDLRIFREHIAPALGITHRYVGTEPFCQVTRRYNADMHYWLEREKDDHPPVDVVEIPRRGHDGEAISATEVRRRILNGDLDGLHDLVPPTTYAFIVERYGTPADRYRATEITNRTAGRAEVHETALAALARAFDRQGVG</sequence>
<dbReference type="Gene3D" id="3.40.50.620">
    <property type="entry name" value="HUPs"/>
    <property type="match status" value="1"/>
</dbReference>
<evidence type="ECO:0000313" key="4">
    <source>
        <dbReference type="EMBL" id="GAB78595.1"/>
    </source>
</evidence>
<dbReference type="NCBIfam" id="TIGR00124">
    <property type="entry name" value="cit_ly_ligase"/>
    <property type="match status" value="1"/>
</dbReference>
<reference evidence="4 5" key="1">
    <citation type="submission" date="2012-08" db="EMBL/GenBank/DDBJ databases">
        <title>Whole genome shotgun sequence of Austwickia chelonae NBRC 105200.</title>
        <authorList>
            <person name="Yoshida I."/>
            <person name="Hosoyama A."/>
            <person name="Tsuchikane K."/>
            <person name="Katsumata H."/>
            <person name="Ando Y."/>
            <person name="Ohji S."/>
            <person name="Hamada M."/>
            <person name="Tamura T."/>
            <person name="Yamazoe A."/>
            <person name="Yamazaki S."/>
            <person name="Fujita N."/>
        </authorList>
    </citation>
    <scope>NUCLEOTIDE SEQUENCE [LARGE SCALE GENOMIC DNA]</scope>
    <source>
        <strain evidence="4 5">NBRC 105200</strain>
    </source>
</reference>
<dbReference type="PANTHER" id="PTHR40599:SF1">
    <property type="entry name" value="[CITRATE [PRO-3S]-LYASE] LIGASE"/>
    <property type="match status" value="1"/>
</dbReference>
<dbReference type="AlphaFoldDB" id="K6VTE2"/>
<keyword evidence="1" id="KW-0547">Nucleotide-binding</keyword>
<proteinExistence type="predicted"/>
<dbReference type="NCBIfam" id="TIGR00125">
    <property type="entry name" value="cyt_tran_rel"/>
    <property type="match status" value="1"/>
</dbReference>
<dbReference type="Proteomes" id="UP000008495">
    <property type="component" value="Unassembled WGS sequence"/>
</dbReference>
<keyword evidence="4" id="KW-0436">Ligase</keyword>
<organism evidence="4 5">
    <name type="scientific">Austwickia chelonae NBRC 105200</name>
    <dbReference type="NCBI Taxonomy" id="1184607"/>
    <lineage>
        <taxon>Bacteria</taxon>
        <taxon>Bacillati</taxon>
        <taxon>Actinomycetota</taxon>
        <taxon>Actinomycetes</taxon>
        <taxon>Micrococcales</taxon>
        <taxon>Dermatophilaceae</taxon>
        <taxon>Austwickia</taxon>
    </lineage>
</organism>
<gene>
    <name evidence="4" type="primary">citC</name>
    <name evidence="4" type="ORF">AUCHE_16_00110</name>
</gene>
<dbReference type="InterPro" id="IPR005216">
    <property type="entry name" value="Citrate_lyase_ligase"/>
</dbReference>
<evidence type="ECO:0000313" key="5">
    <source>
        <dbReference type="Proteomes" id="UP000008495"/>
    </source>
</evidence>
<dbReference type="InterPro" id="IPR016181">
    <property type="entry name" value="Acyl_CoA_acyltransferase"/>
</dbReference>
<dbReference type="SMART" id="SM00764">
    <property type="entry name" value="Citrate_ly_lig"/>
    <property type="match status" value="1"/>
</dbReference>
<evidence type="ECO:0000256" key="1">
    <source>
        <dbReference type="ARBA" id="ARBA00022741"/>
    </source>
</evidence>
<dbReference type="GO" id="GO:0008771">
    <property type="term" value="F:[citrate (pro-3S)-lyase] ligase activity"/>
    <property type="evidence" value="ECO:0007669"/>
    <property type="project" value="InterPro"/>
</dbReference>
<dbReference type="InterPro" id="IPR004821">
    <property type="entry name" value="Cyt_trans-like"/>
</dbReference>
<accession>K6VTE2</accession>
<dbReference type="GO" id="GO:0005524">
    <property type="term" value="F:ATP binding"/>
    <property type="evidence" value="ECO:0007669"/>
    <property type="project" value="UniProtKB-KW"/>
</dbReference>
<dbReference type="PANTHER" id="PTHR40599">
    <property type="entry name" value="[CITRATE [PRO-3S]-LYASE] LIGASE"/>
    <property type="match status" value="1"/>
</dbReference>
<dbReference type="eggNOG" id="COG3053">
    <property type="taxonomic scope" value="Bacteria"/>
</dbReference>
<dbReference type="STRING" id="100225.SAMN05421595_2247"/>
<evidence type="ECO:0000259" key="3">
    <source>
        <dbReference type="PROSITE" id="PS51186"/>
    </source>
</evidence>
<dbReference type="Pfam" id="PF08218">
    <property type="entry name" value="Citrate_ly_lig"/>
    <property type="match status" value="1"/>
</dbReference>